<dbReference type="GO" id="GO:0005737">
    <property type="term" value="C:cytoplasm"/>
    <property type="evidence" value="ECO:0007669"/>
    <property type="project" value="UniProtKB-SubCell"/>
</dbReference>
<dbReference type="Gene3D" id="3.40.50.670">
    <property type="match status" value="1"/>
</dbReference>
<keyword evidence="15" id="KW-1185">Reference proteome</keyword>
<dbReference type="NCBIfam" id="NF004189">
    <property type="entry name" value="PRK05644.1"/>
    <property type="match status" value="1"/>
</dbReference>
<dbReference type="EMBL" id="CP060724">
    <property type="protein sequence ID" value="QNN75964.1"/>
    <property type="molecule type" value="Genomic_DNA"/>
</dbReference>
<dbReference type="Pfam" id="PF00986">
    <property type="entry name" value="DNA_gyraseB_C"/>
    <property type="match status" value="1"/>
</dbReference>
<dbReference type="SUPFAM" id="SSF54211">
    <property type="entry name" value="Ribosomal protein S5 domain 2-like"/>
    <property type="match status" value="1"/>
</dbReference>
<dbReference type="Gene3D" id="3.30.565.10">
    <property type="entry name" value="Histidine kinase-like ATPase, C-terminal domain"/>
    <property type="match status" value="1"/>
</dbReference>
<proteinExistence type="inferred from homology"/>
<evidence type="ECO:0000256" key="9">
    <source>
        <dbReference type="ARBA" id="ARBA00023235"/>
    </source>
</evidence>
<comment type="function">
    <text evidence="11">A type II topoisomerase that negatively supercoils closed circular double-stranded (ds) DNA in an ATP-dependent manner to modulate DNA topology and maintain chromosomes in an underwound state. Negative supercoiling favors strand separation, and DNA replication, transcription, recombination and repair, all of which involve strand separation. Also able to catalyze the interconversion of other topological isomers of dsDNA rings, including catenanes and knotted rings. Type II topoisomerases break and join 2 DNA strands simultaneously in an ATP-dependent manner.</text>
</comment>
<dbReference type="GO" id="GO:0034335">
    <property type="term" value="F:DNA negative supercoiling activity"/>
    <property type="evidence" value="ECO:0007669"/>
    <property type="project" value="UniProtKB-ARBA"/>
</dbReference>
<dbReference type="CDD" id="cd00822">
    <property type="entry name" value="TopoII_Trans_DNA_gyrase"/>
    <property type="match status" value="1"/>
</dbReference>
<dbReference type="Gene3D" id="3.30.230.10">
    <property type="match status" value="1"/>
</dbReference>
<evidence type="ECO:0000256" key="11">
    <source>
        <dbReference type="HAMAP-Rule" id="MF_01898"/>
    </source>
</evidence>
<dbReference type="InterPro" id="IPR036890">
    <property type="entry name" value="HATPase_C_sf"/>
</dbReference>
<dbReference type="PROSITE" id="PS50880">
    <property type="entry name" value="TOPRIM"/>
    <property type="match status" value="1"/>
</dbReference>
<comment type="miscellaneous">
    <text evidence="11">Few gyrases are as efficient as E.coli at forming negative supercoils. Not all organisms have 2 type II topoisomerases; in organisms with a single type II topoisomerase this enzyme also has to decatenate newly replicated chromosomes.</text>
</comment>
<dbReference type="InterPro" id="IPR006171">
    <property type="entry name" value="TOPRIM_dom"/>
</dbReference>
<evidence type="ECO:0000256" key="4">
    <source>
        <dbReference type="ARBA" id="ARBA00022741"/>
    </source>
</evidence>
<evidence type="ECO:0000313" key="15">
    <source>
        <dbReference type="Proteomes" id="UP000515800"/>
    </source>
</evidence>
<keyword evidence="7 11" id="KW-0799">Topoisomerase</keyword>
<feature type="site" description="Interaction with DNA" evidence="11">
    <location>
        <position position="475"/>
    </location>
</feature>
<dbReference type="GO" id="GO:0046872">
    <property type="term" value="F:metal ion binding"/>
    <property type="evidence" value="ECO:0007669"/>
    <property type="project" value="UniProtKB-KW"/>
</dbReference>
<dbReference type="Pfam" id="PF02518">
    <property type="entry name" value="HATPase_c"/>
    <property type="match status" value="1"/>
</dbReference>
<comment type="catalytic activity">
    <reaction evidence="1 11">
        <text>ATP-dependent breakage, passage and rejoining of double-stranded DNA.</text>
        <dbReference type="EC" id="5.6.2.2"/>
    </reaction>
</comment>
<dbReference type="SUPFAM" id="SSF55874">
    <property type="entry name" value="ATPase domain of HSP90 chaperone/DNA topoisomerase II/histidine kinase"/>
    <property type="match status" value="1"/>
</dbReference>
<dbReference type="InterPro" id="IPR003594">
    <property type="entry name" value="HATPase_dom"/>
</dbReference>
<feature type="binding site" evidence="11">
    <location>
        <position position="523"/>
    </location>
    <ligand>
        <name>Mg(2+)</name>
        <dbReference type="ChEBI" id="CHEBI:18420"/>
        <label>1</label>
        <note>catalytic</note>
    </ligand>
</feature>
<keyword evidence="3 11" id="KW-0479">Metal-binding</keyword>
<keyword evidence="6 11" id="KW-0460">Magnesium</keyword>
<dbReference type="SUPFAM" id="SSF56719">
    <property type="entry name" value="Type II DNA topoisomerase"/>
    <property type="match status" value="1"/>
</dbReference>
<dbReference type="InterPro" id="IPR002288">
    <property type="entry name" value="DNA_gyrase_B_C"/>
</dbReference>
<dbReference type="Pfam" id="PF01751">
    <property type="entry name" value="Toprim"/>
    <property type="match status" value="1"/>
</dbReference>
<sequence length="659" mass="73550">MAEEEQLTHDVAPEDTGKMNTNADDYDASQIEVLEGLEAVRKRPGMYIGTTTSQGLHHLVWEIVDNGIDEAMAGFADHVTVAIEADNSITVTDNGRGIPVDVQKKTGMSALETVFTVLHAGGKFDGGGYKVSGGLHGVGASVVNALSTQLDATVIRDGQGYYMSFERGRTKQHITKVDAAGKQVSRGTIVHFVPDADIFQETTVFDAKILIERVRELAFLNKGLRISFVDNREEEPKNQTFYYEGGLKEYVKYLNRNKTAIFEEPVYVEGTENGIEVEVALQYTDDYRSNVLLSFTNNINTWEGGTHETGFKTALTRVINDYAKQNGQLKESDDTLTIDDLREGLTAIVSVKHPDPLFEGQTKAKLGSSDARSAVYRMFNETFKRFMLENPTVAKQIVEKGMSAKKARLAAKRAREDSRKKTGLEISNLPGKLANNTSKDPAISELFIVEGDSAGGSAKQGRERLTQAILPIRGKILNVEKAQMKTILANEEIRSLFTAMGTGFGDEFNVEKVHYHKLIIMTDADVDGAHIRTLLLTLIYRYMRPLLEAGYVYIAQPPLYQVRQGKFVKYLDSDQELNALLPTLPASPKPVVQRYKGLGEMDAEQLWETTMDPERRRMLRVELDDAEEADQIFSMLMGDNVEPRREFIEENARYAELDV</sequence>
<dbReference type="SMART" id="SM00433">
    <property type="entry name" value="TOP2c"/>
    <property type="match status" value="1"/>
</dbReference>
<organism evidence="14 15">
    <name type="scientific">Weissella diestrammenae</name>
    <dbReference type="NCBI Taxonomy" id="1162633"/>
    <lineage>
        <taxon>Bacteria</taxon>
        <taxon>Bacillati</taxon>
        <taxon>Bacillota</taxon>
        <taxon>Bacilli</taxon>
        <taxon>Lactobacillales</taxon>
        <taxon>Lactobacillaceae</taxon>
        <taxon>Weissella</taxon>
    </lineage>
</organism>
<dbReference type="NCBIfam" id="NF011501">
    <property type="entry name" value="PRK14939.1"/>
    <property type="match status" value="1"/>
</dbReference>
<dbReference type="GO" id="GO:0005694">
    <property type="term" value="C:chromosome"/>
    <property type="evidence" value="ECO:0007669"/>
    <property type="project" value="InterPro"/>
</dbReference>
<dbReference type="PRINTS" id="PR01159">
    <property type="entry name" value="DNAGYRASEB"/>
</dbReference>
<dbReference type="InterPro" id="IPR013760">
    <property type="entry name" value="Topo_IIA-like_dom_sf"/>
</dbReference>
<dbReference type="PANTHER" id="PTHR45866">
    <property type="entry name" value="DNA GYRASE/TOPOISOMERASE SUBUNIT B"/>
    <property type="match status" value="1"/>
</dbReference>
<keyword evidence="4 11" id="KW-0547">Nucleotide-binding</keyword>
<dbReference type="PRINTS" id="PR00418">
    <property type="entry name" value="TPI2FAMILY"/>
</dbReference>
<evidence type="ECO:0000256" key="10">
    <source>
        <dbReference type="ARBA" id="ARBA00063644"/>
    </source>
</evidence>
<dbReference type="GO" id="GO:0003677">
    <property type="term" value="F:DNA binding"/>
    <property type="evidence" value="ECO:0007669"/>
    <property type="project" value="UniProtKB-KW"/>
</dbReference>
<dbReference type="HAMAP" id="MF_01898">
    <property type="entry name" value="GyrB"/>
    <property type="match status" value="1"/>
</dbReference>
<comment type="subunit">
    <text evidence="10">Heterotetramer composed of ParC and ParE.</text>
</comment>
<feature type="compositionally biased region" description="Basic and acidic residues" evidence="12">
    <location>
        <begin position="1"/>
        <end position="17"/>
    </location>
</feature>
<dbReference type="CDD" id="cd03366">
    <property type="entry name" value="TOPRIM_TopoIIA_GyrB"/>
    <property type="match status" value="1"/>
</dbReference>
<keyword evidence="9 11" id="KW-0413">Isomerase</keyword>
<dbReference type="EC" id="5.6.2.2" evidence="11"/>
<dbReference type="InterPro" id="IPR013506">
    <property type="entry name" value="Topo_IIA_bsu_dom2"/>
</dbReference>
<dbReference type="Pfam" id="PF00204">
    <property type="entry name" value="DNA_gyraseB"/>
    <property type="match status" value="1"/>
</dbReference>
<evidence type="ECO:0000256" key="1">
    <source>
        <dbReference type="ARBA" id="ARBA00000185"/>
    </source>
</evidence>
<feature type="binding site" evidence="11">
    <location>
        <position position="523"/>
    </location>
    <ligand>
        <name>Mg(2+)</name>
        <dbReference type="ChEBI" id="CHEBI:18420"/>
        <label>2</label>
    </ligand>
</feature>
<feature type="region of interest" description="Disordered" evidence="12">
    <location>
        <begin position="1"/>
        <end position="23"/>
    </location>
</feature>
<evidence type="ECO:0000259" key="13">
    <source>
        <dbReference type="PROSITE" id="PS50880"/>
    </source>
</evidence>
<evidence type="ECO:0000313" key="14">
    <source>
        <dbReference type="EMBL" id="QNN75964.1"/>
    </source>
</evidence>
<dbReference type="Proteomes" id="UP000515800">
    <property type="component" value="Chromosome"/>
</dbReference>
<dbReference type="InterPro" id="IPR034160">
    <property type="entry name" value="TOPRIM_GyrB"/>
</dbReference>
<feature type="site" description="Interaction with DNA" evidence="11">
    <location>
        <position position="478"/>
    </location>
</feature>
<dbReference type="PANTHER" id="PTHR45866:SF1">
    <property type="entry name" value="DNA GYRASE SUBUNIT B, MITOCHONDRIAL"/>
    <property type="match status" value="1"/>
</dbReference>
<keyword evidence="5 11" id="KW-0067">ATP-binding</keyword>
<dbReference type="InterPro" id="IPR000565">
    <property type="entry name" value="Topo_IIA_B"/>
</dbReference>
<evidence type="ECO:0000256" key="3">
    <source>
        <dbReference type="ARBA" id="ARBA00022723"/>
    </source>
</evidence>
<dbReference type="InterPro" id="IPR001241">
    <property type="entry name" value="Topo_IIA"/>
</dbReference>
<comment type="similarity">
    <text evidence="2 11">Belongs to the type II topoisomerase GyrB family.</text>
</comment>
<reference evidence="14 15" key="1">
    <citation type="submission" date="2020-08" db="EMBL/GenBank/DDBJ databases">
        <title>Genome sequence of Weissella diestrammenae KACC 16890T.</title>
        <authorList>
            <person name="Hyun D.-W."/>
            <person name="Bae J.-W."/>
        </authorList>
    </citation>
    <scope>NUCLEOTIDE SEQUENCE [LARGE SCALE GENOMIC DNA]</scope>
    <source>
        <strain evidence="14 15">KACC 16890</strain>
    </source>
</reference>
<evidence type="ECO:0000256" key="2">
    <source>
        <dbReference type="ARBA" id="ARBA00010708"/>
    </source>
</evidence>
<evidence type="ECO:0000256" key="7">
    <source>
        <dbReference type="ARBA" id="ARBA00023029"/>
    </source>
</evidence>
<dbReference type="AlphaFoldDB" id="A0A7G9T789"/>
<dbReference type="PROSITE" id="PS00177">
    <property type="entry name" value="TOPOISOMERASE_II"/>
    <property type="match status" value="1"/>
</dbReference>
<accession>A0A7G9T789</accession>
<dbReference type="KEGG" id="wdi:H9L19_03670"/>
<dbReference type="GO" id="GO:0006265">
    <property type="term" value="P:DNA topological change"/>
    <property type="evidence" value="ECO:0007669"/>
    <property type="project" value="UniProtKB-UniRule"/>
</dbReference>
<dbReference type="CDD" id="cd16928">
    <property type="entry name" value="HATPase_GyrB-like"/>
    <property type="match status" value="1"/>
</dbReference>
<comment type="cofactor">
    <cofactor evidence="11">
        <name>Mg(2+)</name>
        <dbReference type="ChEBI" id="CHEBI:18420"/>
    </cofactor>
    <cofactor evidence="11">
        <name>Mn(2+)</name>
        <dbReference type="ChEBI" id="CHEBI:29035"/>
    </cofactor>
    <cofactor evidence="11">
        <name>Ca(2+)</name>
        <dbReference type="ChEBI" id="CHEBI:29108"/>
    </cofactor>
    <text evidence="11">Binds two Mg(2+) per subunit. The magnesium ions form salt bridges with both the protein and the DNA. Can also accept other divalent metal cations, such as Mn(2+) or Ca(2+).</text>
</comment>
<evidence type="ECO:0000256" key="12">
    <source>
        <dbReference type="SAM" id="MobiDB-lite"/>
    </source>
</evidence>
<dbReference type="InterPro" id="IPR020568">
    <property type="entry name" value="Ribosomal_Su5_D2-typ_SF"/>
</dbReference>
<dbReference type="FunFam" id="3.30.565.10:FF:000002">
    <property type="entry name" value="DNA gyrase subunit B"/>
    <property type="match status" value="1"/>
</dbReference>
<comment type="subunit">
    <text evidence="11">Heterotetramer, composed of two GyrA and two GyrB chains. In the heterotetramer, GyrA contains the active site tyrosine that forms a transient covalent intermediate with DNA, while GyrB binds cofactors and catalyzes ATP hydrolysis.</text>
</comment>
<dbReference type="GO" id="GO:0005524">
    <property type="term" value="F:ATP binding"/>
    <property type="evidence" value="ECO:0007669"/>
    <property type="project" value="UniProtKB-UniRule"/>
</dbReference>
<feature type="binding site" evidence="11">
    <location>
        <position position="450"/>
    </location>
    <ligand>
        <name>Mg(2+)</name>
        <dbReference type="ChEBI" id="CHEBI:18420"/>
        <label>1</label>
        <note>catalytic</note>
    </ligand>
</feature>
<protein>
    <recommendedName>
        <fullName evidence="11">DNA gyrase subunit B</fullName>
        <ecNumber evidence="11">5.6.2.2</ecNumber>
    </recommendedName>
</protein>
<dbReference type="InterPro" id="IPR013759">
    <property type="entry name" value="Topo_IIA_B_C"/>
</dbReference>
<keyword evidence="8" id="KW-0238">DNA-binding</keyword>
<dbReference type="InterPro" id="IPR018522">
    <property type="entry name" value="TopoIIA_CS"/>
</dbReference>
<dbReference type="FunFam" id="3.40.50.670:FF:000002">
    <property type="entry name" value="DNA gyrase subunit B"/>
    <property type="match status" value="1"/>
</dbReference>
<evidence type="ECO:0000256" key="8">
    <source>
        <dbReference type="ARBA" id="ARBA00023125"/>
    </source>
</evidence>
<dbReference type="SMART" id="SM00387">
    <property type="entry name" value="HATPase_c"/>
    <property type="match status" value="1"/>
</dbReference>
<feature type="domain" description="Toprim" evidence="13">
    <location>
        <begin position="444"/>
        <end position="558"/>
    </location>
</feature>
<dbReference type="GO" id="GO:0006261">
    <property type="term" value="P:DNA-templated DNA replication"/>
    <property type="evidence" value="ECO:0007669"/>
    <property type="project" value="UniProtKB-UniRule"/>
</dbReference>
<gene>
    <name evidence="11 14" type="primary">gyrB</name>
    <name evidence="14" type="ORF">H9L19_03670</name>
</gene>
<comment type="subcellular location">
    <subcellularLocation>
        <location evidence="11">Cytoplasm</location>
    </subcellularLocation>
</comment>
<dbReference type="InterPro" id="IPR014721">
    <property type="entry name" value="Ribsml_uS5_D2-typ_fold_subgr"/>
</dbReference>
<feature type="binding site" evidence="11">
    <location>
        <position position="525"/>
    </location>
    <ligand>
        <name>Mg(2+)</name>
        <dbReference type="ChEBI" id="CHEBI:18420"/>
        <label>2</label>
    </ligand>
</feature>
<dbReference type="NCBIfam" id="TIGR01059">
    <property type="entry name" value="gyrB"/>
    <property type="match status" value="1"/>
</dbReference>
<dbReference type="InterPro" id="IPR011557">
    <property type="entry name" value="GyrB"/>
</dbReference>
<keyword evidence="11" id="KW-0963">Cytoplasm</keyword>
<dbReference type="FunFam" id="3.30.230.10:FF:000005">
    <property type="entry name" value="DNA gyrase subunit B"/>
    <property type="match status" value="1"/>
</dbReference>
<evidence type="ECO:0000256" key="6">
    <source>
        <dbReference type="ARBA" id="ARBA00022842"/>
    </source>
</evidence>
<name>A0A7G9T789_9LACO</name>
<evidence type="ECO:0000256" key="5">
    <source>
        <dbReference type="ARBA" id="ARBA00022840"/>
    </source>
</evidence>